<reference evidence="2" key="2">
    <citation type="submission" date="2021-04" db="EMBL/GenBank/DDBJ databases">
        <authorList>
            <person name="Gilroy R."/>
        </authorList>
    </citation>
    <scope>NUCLEOTIDE SEQUENCE</scope>
    <source>
        <strain evidence="2">CHK188-5543</strain>
    </source>
</reference>
<proteinExistence type="predicted"/>
<dbReference type="SMART" id="SM00873">
    <property type="entry name" value="B3_4"/>
    <property type="match status" value="1"/>
</dbReference>
<evidence type="ECO:0000259" key="1">
    <source>
        <dbReference type="SMART" id="SM00873"/>
    </source>
</evidence>
<dbReference type="Gene3D" id="3.50.40.10">
    <property type="entry name" value="Phenylalanyl-trna Synthetase, Chain B, domain 3"/>
    <property type="match status" value="1"/>
</dbReference>
<dbReference type="AlphaFoldDB" id="A0A9D1WTC8"/>
<accession>A0A9D1WTC8</accession>
<dbReference type="Pfam" id="PF03483">
    <property type="entry name" value="B3_4"/>
    <property type="match status" value="1"/>
</dbReference>
<dbReference type="EMBL" id="DXES01000198">
    <property type="protein sequence ID" value="HIX66481.1"/>
    <property type="molecule type" value="Genomic_DNA"/>
</dbReference>
<dbReference type="InterPro" id="IPR005146">
    <property type="entry name" value="B3/B4_tRNA-bd"/>
</dbReference>
<organism evidence="2 3">
    <name type="scientific">Candidatus Anaerotruncus excrementipullorum</name>
    <dbReference type="NCBI Taxonomy" id="2838465"/>
    <lineage>
        <taxon>Bacteria</taxon>
        <taxon>Bacillati</taxon>
        <taxon>Bacillota</taxon>
        <taxon>Clostridia</taxon>
        <taxon>Eubacteriales</taxon>
        <taxon>Oscillospiraceae</taxon>
        <taxon>Anaerotruncus</taxon>
    </lineage>
</organism>
<reference evidence="2" key="1">
    <citation type="journal article" date="2021" name="PeerJ">
        <title>Extensive microbial diversity within the chicken gut microbiome revealed by metagenomics and culture.</title>
        <authorList>
            <person name="Gilroy R."/>
            <person name="Ravi A."/>
            <person name="Getino M."/>
            <person name="Pursley I."/>
            <person name="Horton D.L."/>
            <person name="Alikhan N.F."/>
            <person name="Baker D."/>
            <person name="Gharbi K."/>
            <person name="Hall N."/>
            <person name="Watson M."/>
            <person name="Adriaenssens E.M."/>
            <person name="Foster-Nyarko E."/>
            <person name="Jarju S."/>
            <person name="Secka A."/>
            <person name="Antonio M."/>
            <person name="Oren A."/>
            <person name="Chaudhuri R.R."/>
            <person name="La Ragione R."/>
            <person name="Hildebrand F."/>
            <person name="Pallen M.J."/>
        </authorList>
    </citation>
    <scope>NUCLEOTIDE SEQUENCE</scope>
    <source>
        <strain evidence="2">CHK188-5543</strain>
    </source>
</reference>
<dbReference type="Proteomes" id="UP000886800">
    <property type="component" value="Unassembled WGS sequence"/>
</dbReference>
<dbReference type="GO" id="GO:0004826">
    <property type="term" value="F:phenylalanine-tRNA ligase activity"/>
    <property type="evidence" value="ECO:0007669"/>
    <property type="project" value="InterPro"/>
</dbReference>
<dbReference type="PANTHER" id="PTHR39209:SF2">
    <property type="entry name" value="CYTOPLASMIC PROTEIN"/>
    <property type="match status" value="1"/>
</dbReference>
<dbReference type="SUPFAM" id="SSF56037">
    <property type="entry name" value="PheT/TilS domain"/>
    <property type="match status" value="1"/>
</dbReference>
<comment type="caution">
    <text evidence="2">The sequence shown here is derived from an EMBL/GenBank/DDBJ whole genome shotgun (WGS) entry which is preliminary data.</text>
</comment>
<gene>
    <name evidence="2" type="ORF">H9736_09555</name>
</gene>
<name>A0A9D1WTC8_9FIRM</name>
<dbReference type="PANTHER" id="PTHR39209">
    <property type="match status" value="1"/>
</dbReference>
<feature type="domain" description="B3/B4 tRNA-binding" evidence="1">
    <location>
        <begin position="70"/>
        <end position="218"/>
    </location>
</feature>
<protein>
    <recommendedName>
        <fullName evidence="1">B3/B4 tRNA-binding domain-containing protein</fullName>
    </recommendedName>
</protein>
<evidence type="ECO:0000313" key="2">
    <source>
        <dbReference type="EMBL" id="HIX66481.1"/>
    </source>
</evidence>
<dbReference type="GO" id="GO:0003723">
    <property type="term" value="F:RNA binding"/>
    <property type="evidence" value="ECO:0007669"/>
    <property type="project" value="InterPro"/>
</dbReference>
<sequence>MTEVNCMDVNVAIDPALTARYPQIRLGCLAYEARVEKENPALWAEMEARVVPETLRLLEERGLTGLEGIRSSREAYKAFGRNPTRYRVSSESLIRRIRQGHPLYRVNTVVDANNLISVETAMSAGSYDLDRLQGTVTLRVGQPGQGYEGIGKDYIDMEKMLLLADDLGPFGSPTSDSHRAMIGLDSTRILTVLYCFSDAIGLEAALERAAGQLEQYAGARGVRRWIVTA</sequence>
<evidence type="ECO:0000313" key="3">
    <source>
        <dbReference type="Proteomes" id="UP000886800"/>
    </source>
</evidence>
<dbReference type="InterPro" id="IPR020825">
    <property type="entry name" value="Phe-tRNA_synthase-like_B3/B4"/>
</dbReference>